<keyword evidence="1" id="KW-1133">Transmembrane helix</keyword>
<reference evidence="2" key="1">
    <citation type="submission" date="2022-10" db="EMBL/GenBank/DDBJ databases">
        <title>Novel sulphate-reducing endosymbionts in the free-living metamonad Anaeramoeba.</title>
        <authorList>
            <person name="Jerlstrom-Hultqvist J."/>
            <person name="Cepicka I."/>
            <person name="Gallot-Lavallee L."/>
            <person name="Salas-Leiva D."/>
            <person name="Curtis B.A."/>
            <person name="Zahonova K."/>
            <person name="Pipaliya S."/>
            <person name="Dacks J."/>
            <person name="Roger A.J."/>
        </authorList>
    </citation>
    <scope>NUCLEOTIDE SEQUENCE</scope>
    <source>
        <strain evidence="2">BMAN</strain>
    </source>
</reference>
<name>A0A9Q0LX73_ANAIG</name>
<evidence type="ECO:0000313" key="2">
    <source>
        <dbReference type="EMBL" id="KAJ5080778.1"/>
    </source>
</evidence>
<sequence length="112" mass="13336">MSNKYFSQISFVLCISFLIYGIWIGFSIQKKTRLLDPIEKQEQKKYPIILIFSLITSLVFCITGFLYEKSWEFIPIHIDKQAQKQDRLEIMRPSFITFSHRGNAFFNKEKTN</sequence>
<evidence type="ECO:0000256" key="1">
    <source>
        <dbReference type="SAM" id="Phobius"/>
    </source>
</evidence>
<organism evidence="2 3">
    <name type="scientific">Anaeramoeba ignava</name>
    <name type="common">Anaerobic marine amoeba</name>
    <dbReference type="NCBI Taxonomy" id="1746090"/>
    <lineage>
        <taxon>Eukaryota</taxon>
        <taxon>Metamonada</taxon>
        <taxon>Anaeramoebidae</taxon>
        <taxon>Anaeramoeba</taxon>
    </lineage>
</organism>
<accession>A0A9Q0LX73</accession>
<keyword evidence="3" id="KW-1185">Reference proteome</keyword>
<feature type="transmembrane region" description="Helical" evidence="1">
    <location>
        <begin position="46"/>
        <end position="67"/>
    </location>
</feature>
<keyword evidence="1" id="KW-0812">Transmembrane</keyword>
<proteinExistence type="predicted"/>
<gene>
    <name evidence="2" type="ORF">M0811_13756</name>
</gene>
<protein>
    <submittedName>
        <fullName evidence="2">Membrane magnesium transporter 1</fullName>
    </submittedName>
</protein>
<keyword evidence="1" id="KW-0472">Membrane</keyword>
<dbReference type="Proteomes" id="UP001149090">
    <property type="component" value="Unassembled WGS sequence"/>
</dbReference>
<comment type="caution">
    <text evidence="2">The sequence shown here is derived from an EMBL/GenBank/DDBJ whole genome shotgun (WGS) entry which is preliminary data.</text>
</comment>
<feature type="transmembrane region" description="Helical" evidence="1">
    <location>
        <begin position="6"/>
        <end position="26"/>
    </location>
</feature>
<dbReference type="AlphaFoldDB" id="A0A9Q0LX73"/>
<evidence type="ECO:0000313" key="3">
    <source>
        <dbReference type="Proteomes" id="UP001149090"/>
    </source>
</evidence>
<dbReference type="EMBL" id="JAPDFW010000001">
    <property type="protein sequence ID" value="KAJ5080778.1"/>
    <property type="molecule type" value="Genomic_DNA"/>
</dbReference>